<dbReference type="PROSITE" id="PS51184">
    <property type="entry name" value="JMJC"/>
    <property type="match status" value="1"/>
</dbReference>
<organism evidence="2 3">
    <name type="scientific">Okeanomitos corallinicola TIOX110</name>
    <dbReference type="NCBI Taxonomy" id="3133117"/>
    <lineage>
        <taxon>Bacteria</taxon>
        <taxon>Bacillati</taxon>
        <taxon>Cyanobacteriota</taxon>
        <taxon>Cyanophyceae</taxon>
        <taxon>Nostocales</taxon>
        <taxon>Aphanizomenonaceae</taxon>
        <taxon>Okeanomitos</taxon>
    </lineage>
</organism>
<reference evidence="2 3" key="1">
    <citation type="submission" date="2024-04" db="EMBL/GenBank/DDBJ databases">
        <title>Okeanomitos corallinicola gen. &amp; sp. nov. (Nostocales, Cyanobacteria), a new toxic marine heterocyst-forming cyanobacterium from a coral reef.</title>
        <authorList>
            <person name="Li H."/>
            <person name="Li R."/>
            <person name="Kang J."/>
            <person name="Hii K.S."/>
            <person name="Mohamed H.F."/>
            <person name="Xu X."/>
            <person name="Luo Z."/>
        </authorList>
    </citation>
    <scope>NUCLEOTIDE SEQUENCE [LARGE SCALE GENOMIC DNA]</scope>
    <source>
        <strain evidence="2 3">TIOX110</strain>
    </source>
</reference>
<dbReference type="InterPro" id="IPR003347">
    <property type="entry name" value="JmjC_dom"/>
</dbReference>
<dbReference type="Pfam" id="PF13621">
    <property type="entry name" value="Cupin_8"/>
    <property type="match status" value="1"/>
</dbReference>
<evidence type="ECO:0000259" key="1">
    <source>
        <dbReference type="PROSITE" id="PS51184"/>
    </source>
</evidence>
<feature type="domain" description="JmjC" evidence="1">
    <location>
        <begin position="106"/>
        <end position="269"/>
    </location>
</feature>
<name>A0ABZ2UVY6_9CYAN</name>
<dbReference type="PANTHER" id="PTHR12461:SF105">
    <property type="entry name" value="HYPOXIA-INDUCIBLE FACTOR 1-ALPHA INHIBITOR"/>
    <property type="match status" value="1"/>
</dbReference>
<dbReference type="Proteomes" id="UP001483337">
    <property type="component" value="Chromosome"/>
</dbReference>
<protein>
    <submittedName>
        <fullName evidence="2">Cupin-like domain-containing protein</fullName>
    </submittedName>
</protein>
<dbReference type="EMBL" id="CP150886">
    <property type="protein sequence ID" value="WZB88515.1"/>
    <property type="molecule type" value="Genomic_DNA"/>
</dbReference>
<dbReference type="PANTHER" id="PTHR12461">
    <property type="entry name" value="HYPOXIA-INDUCIBLE FACTOR 1 ALPHA INHIBITOR-RELATED"/>
    <property type="match status" value="1"/>
</dbReference>
<evidence type="ECO:0000313" key="3">
    <source>
        <dbReference type="Proteomes" id="UP001483337"/>
    </source>
</evidence>
<dbReference type="SUPFAM" id="SSF51197">
    <property type="entry name" value="Clavaminate synthase-like"/>
    <property type="match status" value="1"/>
</dbReference>
<accession>A0ABZ2UVY6</accession>
<sequence length="292" mass="33908">MTTSVENPVVQSSGNTIARIHKPTLSEFKQATQSYSKPVIITGKIEEWKAFDSWSIDYLNQALENKEVKISVSKNKTFTFTEENDYILPSIQMKFNDFTDWILNGDRTETFYYLYQTPIETSFPELLPDIATPEYIKKNVFVLANLWMGTGGNTSPLHWDSVQNLLCQVRGRKKLLLFEPKQTSCLYSFPVNSKIPHMSQVKINNPDFNKFPKFKNARYTECTLEPGEMLFIPPFWWHQVHSLDQLNIAINFWWGMNFKDYFAPQARRIFASSPQQIGLLIKSLFSKASKKN</sequence>
<gene>
    <name evidence="2" type="ORF">WJM97_02150</name>
</gene>
<proteinExistence type="predicted"/>
<dbReference type="RefSeq" id="WP_353931422.1">
    <property type="nucleotide sequence ID" value="NZ_CP150886.1"/>
</dbReference>
<evidence type="ECO:0000313" key="2">
    <source>
        <dbReference type="EMBL" id="WZB88515.1"/>
    </source>
</evidence>
<dbReference type="InterPro" id="IPR041667">
    <property type="entry name" value="Cupin_8"/>
</dbReference>
<dbReference type="SMART" id="SM00558">
    <property type="entry name" value="JmjC"/>
    <property type="match status" value="1"/>
</dbReference>
<dbReference type="Gene3D" id="2.60.120.650">
    <property type="entry name" value="Cupin"/>
    <property type="match status" value="1"/>
</dbReference>
<keyword evidence="3" id="KW-1185">Reference proteome</keyword>